<evidence type="ECO:0000313" key="3">
    <source>
        <dbReference type="Proteomes" id="UP000565441"/>
    </source>
</evidence>
<name>A0A8H5MAF0_9AGAR</name>
<proteinExistence type="predicted"/>
<feature type="compositionally biased region" description="Low complexity" evidence="1">
    <location>
        <begin position="101"/>
        <end position="111"/>
    </location>
</feature>
<gene>
    <name evidence="2" type="ORF">D9615_002032</name>
</gene>
<protein>
    <submittedName>
        <fullName evidence="2">Uncharacterized protein</fullName>
    </submittedName>
</protein>
<feature type="compositionally biased region" description="Polar residues" evidence="1">
    <location>
        <begin position="27"/>
        <end position="38"/>
    </location>
</feature>
<sequence>MHSTPFAVILRHTSVAPNPPTTNTTPQNSPEPGNHQTLPTISSNSSPSITQGDNPTKASARTADIGSSIGTAVTISQEPTSSVASDQTTATSVTFTSSITSISTSTALSPTNNRAALPDAEKSSHRWYHSEDDGVQLFSSLSPTIQIIHNLHGEAVRTLVSDVIPCAYQTFDPAGRIVGVDMSKAEAVRQRSRLQANSEATNLDDDVSTSIGNISESHTLTTSTEATEVRLRQIVQRMSDRIQALEAQQREPDNRGVWGIVDGLEDQSPPPDYSDNGRTKTIVRSIGAIHAGASKPFPRFAGRDLKDYHHFALEADMIFAALVVLIIYS</sequence>
<reference evidence="2 3" key="1">
    <citation type="journal article" date="2020" name="ISME J.">
        <title>Uncovering the hidden diversity of litter-decomposition mechanisms in mushroom-forming fungi.</title>
        <authorList>
            <person name="Floudas D."/>
            <person name="Bentzer J."/>
            <person name="Ahren D."/>
            <person name="Johansson T."/>
            <person name="Persson P."/>
            <person name="Tunlid A."/>
        </authorList>
    </citation>
    <scope>NUCLEOTIDE SEQUENCE [LARGE SCALE GENOMIC DNA]</scope>
    <source>
        <strain evidence="2 3">CBS 661.87</strain>
    </source>
</reference>
<feature type="compositionally biased region" description="Low complexity" evidence="1">
    <location>
        <begin position="39"/>
        <end position="50"/>
    </location>
</feature>
<feature type="region of interest" description="Disordered" evidence="1">
    <location>
        <begin position="12"/>
        <end position="61"/>
    </location>
</feature>
<organism evidence="2 3">
    <name type="scientific">Tricholomella constricta</name>
    <dbReference type="NCBI Taxonomy" id="117010"/>
    <lineage>
        <taxon>Eukaryota</taxon>
        <taxon>Fungi</taxon>
        <taxon>Dikarya</taxon>
        <taxon>Basidiomycota</taxon>
        <taxon>Agaricomycotina</taxon>
        <taxon>Agaricomycetes</taxon>
        <taxon>Agaricomycetidae</taxon>
        <taxon>Agaricales</taxon>
        <taxon>Tricholomatineae</taxon>
        <taxon>Lyophyllaceae</taxon>
        <taxon>Tricholomella</taxon>
    </lineage>
</organism>
<feature type="region of interest" description="Disordered" evidence="1">
    <location>
        <begin position="101"/>
        <end position="120"/>
    </location>
</feature>
<dbReference type="EMBL" id="JAACJP010000002">
    <property type="protein sequence ID" value="KAF5386649.1"/>
    <property type="molecule type" value="Genomic_DNA"/>
</dbReference>
<evidence type="ECO:0000256" key="1">
    <source>
        <dbReference type="SAM" id="MobiDB-lite"/>
    </source>
</evidence>
<keyword evidence="3" id="KW-1185">Reference proteome</keyword>
<comment type="caution">
    <text evidence="2">The sequence shown here is derived from an EMBL/GenBank/DDBJ whole genome shotgun (WGS) entry which is preliminary data.</text>
</comment>
<evidence type="ECO:0000313" key="2">
    <source>
        <dbReference type="EMBL" id="KAF5386649.1"/>
    </source>
</evidence>
<accession>A0A8H5MAF0</accession>
<dbReference type="AlphaFoldDB" id="A0A8H5MAF0"/>
<dbReference type="Proteomes" id="UP000565441">
    <property type="component" value="Unassembled WGS sequence"/>
</dbReference>